<feature type="binding site" evidence="2">
    <location>
        <position position="373"/>
    </location>
    <ligand>
        <name>Zn(2+)</name>
        <dbReference type="ChEBI" id="CHEBI:29105"/>
        <note>catalytic</note>
    </ligand>
</feature>
<evidence type="ECO:0000256" key="4">
    <source>
        <dbReference type="SAM" id="SignalP"/>
    </source>
</evidence>
<keyword evidence="2" id="KW-0479">Metal-binding</keyword>
<dbReference type="EMBL" id="OU015584">
    <property type="protein sequence ID" value="CAG5086334.1"/>
    <property type="molecule type" value="Genomic_DNA"/>
</dbReference>
<feature type="active site" description="Proton donor" evidence="1">
    <location>
        <position position="433"/>
    </location>
</feature>
<feature type="binding site" evidence="2">
    <location>
        <position position="350"/>
    </location>
    <ligand>
        <name>Zn(2+)</name>
        <dbReference type="ChEBI" id="CHEBI:29105"/>
        <note>catalytic</note>
    </ligand>
</feature>
<feature type="chain" id="PRO_5037989083" description="Peptidase M1 membrane alanine aminopeptidase domain-containing protein" evidence="4">
    <location>
        <begin position="22"/>
        <end position="624"/>
    </location>
</feature>
<reference evidence="6" key="1">
    <citation type="submission" date="2021-04" db="EMBL/GenBank/DDBJ databases">
        <authorList>
            <person name="Rodrigo-Torres L."/>
            <person name="Arahal R. D."/>
            <person name="Lucena T."/>
        </authorList>
    </citation>
    <scope>NUCLEOTIDE SEQUENCE</scope>
    <source>
        <strain evidence="6">AS29M-1</strain>
    </source>
</reference>
<evidence type="ECO:0000256" key="3">
    <source>
        <dbReference type="SAM" id="MobiDB-lite"/>
    </source>
</evidence>
<comment type="cofactor">
    <cofactor evidence="2">
        <name>Zn(2+)</name>
        <dbReference type="ChEBI" id="CHEBI:29105"/>
    </cofactor>
    <text evidence="2">Binds 1 zinc ion per subunit.</text>
</comment>
<protein>
    <recommendedName>
        <fullName evidence="5">Peptidase M1 membrane alanine aminopeptidase domain-containing protein</fullName>
    </recommendedName>
</protein>
<feature type="compositionally biased region" description="Basic and acidic residues" evidence="3">
    <location>
        <begin position="614"/>
        <end position="624"/>
    </location>
</feature>
<dbReference type="CDD" id="cd09604">
    <property type="entry name" value="M1_APN_like"/>
    <property type="match status" value="1"/>
</dbReference>
<sequence>MNRLVLSLAALSAMFSCTAQKGYWQQEVEYTMEIDMDVEENQFQGYQKLVYKNNSPDTLHRVFYHLYYNAFQPGSMMDVRSRTIEDPDPRVEDRIAKLGPDEIGYHEIKYLKKNGKPMDFEVVGTILEVTLDQPILPGKKVTFEMEFESQVPLQIRRTGRDNIEGVEYSMTQWYPKLCEYDKDGWHSNPYIGREFHGVWGDFDVKISIDKAYVLGGTGYIQNPQEVGCGYEDPDKKLEPVEGKKKTWHFKAPNVHDFAWAADPDFVHDTTMLNNGTIIHFIYQNDTLEENWKNLKAFARKGFEYVNKNFGEYPYEQYSVIQGGDGGMEYPMCTLITAEGSFAGLVSVTIHEGIHSWFQGVLATNEAKYAWMDEGYCTFAQYKTLDYLYDKNTLNPLSRNYMGYVRLAQTDKQEPLTTHSDFYKRNAVYGSNAYSKGAVLLMQLGYVIGEDALMRTMKRYFNEWKFKHPTPLDFKRIAEKESGLELDWYFEQFVETTNTIDYQVKSVESSGNGKTAITLERLGDMPMPLDVIVYTETGDLFWYNIPMRIMRGVKGEDILKVKRQDLEAWPWVYPSYTFEVNIPHHQIKEVVIDPTNRLADIEPTNNALVPGDAPAGKDIEPFKGN</sequence>
<keyword evidence="2" id="KW-0862">Zinc</keyword>
<organism evidence="6 7">
    <name type="scientific">Parvicella tangerina</name>
    <dbReference type="NCBI Taxonomy" id="2829795"/>
    <lineage>
        <taxon>Bacteria</taxon>
        <taxon>Pseudomonadati</taxon>
        <taxon>Bacteroidota</taxon>
        <taxon>Flavobacteriia</taxon>
        <taxon>Flavobacteriales</taxon>
        <taxon>Parvicellaceae</taxon>
        <taxon>Parvicella</taxon>
    </lineage>
</organism>
<proteinExistence type="predicted"/>
<dbReference type="GO" id="GO:0008237">
    <property type="term" value="F:metallopeptidase activity"/>
    <property type="evidence" value="ECO:0007669"/>
    <property type="project" value="InterPro"/>
</dbReference>
<evidence type="ECO:0000259" key="5">
    <source>
        <dbReference type="Pfam" id="PF01433"/>
    </source>
</evidence>
<dbReference type="InterPro" id="IPR014782">
    <property type="entry name" value="Peptidase_M1_dom"/>
</dbReference>
<name>A0A916JQD9_9FLAO</name>
<dbReference type="InterPro" id="IPR034015">
    <property type="entry name" value="M1_LTA4H"/>
</dbReference>
<feature type="signal peptide" evidence="4">
    <location>
        <begin position="1"/>
        <end position="21"/>
    </location>
</feature>
<dbReference type="RefSeq" id="WP_258543276.1">
    <property type="nucleotide sequence ID" value="NZ_OU015584.1"/>
</dbReference>
<dbReference type="AlphaFoldDB" id="A0A916JQD9"/>
<dbReference type="Pfam" id="PF01433">
    <property type="entry name" value="Peptidase_M1"/>
    <property type="match status" value="1"/>
</dbReference>
<dbReference type="Gene3D" id="1.10.390.10">
    <property type="entry name" value="Neutral Protease Domain 2"/>
    <property type="match status" value="1"/>
</dbReference>
<accession>A0A916JQD9</accession>
<dbReference type="InterPro" id="IPR027268">
    <property type="entry name" value="Peptidase_M4/M1_CTD_sf"/>
</dbReference>
<gene>
    <name evidence="6" type="ORF">CRYO30217_03086</name>
</gene>
<evidence type="ECO:0000256" key="2">
    <source>
        <dbReference type="PIRSR" id="PIRSR634015-3"/>
    </source>
</evidence>
<dbReference type="Proteomes" id="UP000683507">
    <property type="component" value="Chromosome"/>
</dbReference>
<dbReference type="GO" id="GO:0008270">
    <property type="term" value="F:zinc ion binding"/>
    <property type="evidence" value="ECO:0007669"/>
    <property type="project" value="InterPro"/>
</dbReference>
<evidence type="ECO:0000313" key="6">
    <source>
        <dbReference type="EMBL" id="CAG5086334.1"/>
    </source>
</evidence>
<feature type="region of interest" description="Disordered" evidence="3">
    <location>
        <begin position="603"/>
        <end position="624"/>
    </location>
</feature>
<keyword evidence="7" id="KW-1185">Reference proteome</keyword>
<keyword evidence="4" id="KW-0732">Signal</keyword>
<evidence type="ECO:0000313" key="7">
    <source>
        <dbReference type="Proteomes" id="UP000683507"/>
    </source>
</evidence>
<dbReference type="SUPFAM" id="SSF55486">
    <property type="entry name" value="Metalloproteases ('zincins'), catalytic domain"/>
    <property type="match status" value="1"/>
</dbReference>
<feature type="domain" description="Peptidase M1 membrane alanine aminopeptidase" evidence="5">
    <location>
        <begin position="343"/>
        <end position="492"/>
    </location>
</feature>
<feature type="binding site" evidence="2">
    <location>
        <position position="354"/>
    </location>
    <ligand>
        <name>Zn(2+)</name>
        <dbReference type="ChEBI" id="CHEBI:29105"/>
        <note>catalytic</note>
    </ligand>
</feature>
<dbReference type="PROSITE" id="PS51257">
    <property type="entry name" value="PROKAR_LIPOPROTEIN"/>
    <property type="match status" value="1"/>
</dbReference>
<feature type="active site" description="Proton acceptor" evidence="1">
    <location>
        <position position="351"/>
    </location>
</feature>
<evidence type="ECO:0000256" key="1">
    <source>
        <dbReference type="PIRSR" id="PIRSR634015-1"/>
    </source>
</evidence>
<dbReference type="KEGG" id="ptan:CRYO30217_03086"/>
<dbReference type="PANTHER" id="PTHR45726:SF3">
    <property type="entry name" value="LEUKOTRIENE A-4 HYDROLASE"/>
    <property type="match status" value="1"/>
</dbReference>
<dbReference type="PANTHER" id="PTHR45726">
    <property type="entry name" value="LEUKOTRIENE A-4 HYDROLASE"/>
    <property type="match status" value="1"/>
</dbReference>